<evidence type="ECO:0000259" key="6">
    <source>
        <dbReference type="Pfam" id="PF04542"/>
    </source>
</evidence>
<dbReference type="Gene3D" id="1.10.1740.10">
    <property type="match status" value="1"/>
</dbReference>
<accession>A0A1H7GX65</accession>
<evidence type="ECO:0000256" key="5">
    <source>
        <dbReference type="ARBA" id="ARBA00023163"/>
    </source>
</evidence>
<keyword evidence="3" id="KW-0731">Sigma factor</keyword>
<dbReference type="PANTHER" id="PTHR43133">
    <property type="entry name" value="RNA POLYMERASE ECF-TYPE SIGMA FACTO"/>
    <property type="match status" value="1"/>
</dbReference>
<dbReference type="GO" id="GO:0003677">
    <property type="term" value="F:DNA binding"/>
    <property type="evidence" value="ECO:0007669"/>
    <property type="project" value="UniProtKB-KW"/>
</dbReference>
<dbReference type="InterPro" id="IPR007627">
    <property type="entry name" value="RNA_pol_sigma70_r2"/>
</dbReference>
<dbReference type="OrthoDB" id="659948at2"/>
<protein>
    <submittedName>
        <fullName evidence="8">RNA polymerase sigma-70 factor, ECF subfamily</fullName>
    </submittedName>
</protein>
<dbReference type="Pfam" id="PF08281">
    <property type="entry name" value="Sigma70_r4_2"/>
    <property type="match status" value="1"/>
</dbReference>
<evidence type="ECO:0000313" key="9">
    <source>
        <dbReference type="Proteomes" id="UP000198916"/>
    </source>
</evidence>
<evidence type="ECO:0000256" key="3">
    <source>
        <dbReference type="ARBA" id="ARBA00023082"/>
    </source>
</evidence>
<dbReference type="SUPFAM" id="SSF88946">
    <property type="entry name" value="Sigma2 domain of RNA polymerase sigma factors"/>
    <property type="match status" value="1"/>
</dbReference>
<dbReference type="InterPro" id="IPR036388">
    <property type="entry name" value="WH-like_DNA-bd_sf"/>
</dbReference>
<dbReference type="InterPro" id="IPR013324">
    <property type="entry name" value="RNA_pol_sigma_r3/r4-like"/>
</dbReference>
<reference evidence="9" key="1">
    <citation type="submission" date="2016-10" db="EMBL/GenBank/DDBJ databases">
        <authorList>
            <person name="Varghese N."/>
            <person name="Submissions S."/>
        </authorList>
    </citation>
    <scope>NUCLEOTIDE SEQUENCE [LARGE SCALE GENOMIC DNA]</scope>
    <source>
        <strain evidence="9">Jip14</strain>
    </source>
</reference>
<feature type="domain" description="RNA polymerase sigma factor 70 region 4 type 2" evidence="7">
    <location>
        <begin position="128"/>
        <end position="180"/>
    </location>
</feature>
<comment type="similarity">
    <text evidence="1">Belongs to the sigma-70 factor family. ECF subfamily.</text>
</comment>
<dbReference type="PANTHER" id="PTHR43133:SF8">
    <property type="entry name" value="RNA POLYMERASE SIGMA FACTOR HI_1459-RELATED"/>
    <property type="match status" value="1"/>
</dbReference>
<evidence type="ECO:0000313" key="8">
    <source>
        <dbReference type="EMBL" id="SEK41230.1"/>
    </source>
</evidence>
<dbReference type="EMBL" id="FNZR01000001">
    <property type="protein sequence ID" value="SEK41230.1"/>
    <property type="molecule type" value="Genomic_DNA"/>
</dbReference>
<dbReference type="Gene3D" id="1.10.10.10">
    <property type="entry name" value="Winged helix-like DNA-binding domain superfamily/Winged helix DNA-binding domain"/>
    <property type="match status" value="1"/>
</dbReference>
<evidence type="ECO:0000256" key="1">
    <source>
        <dbReference type="ARBA" id="ARBA00010641"/>
    </source>
</evidence>
<organism evidence="8 9">
    <name type="scientific">Parapedobacter koreensis</name>
    <dbReference type="NCBI Taxonomy" id="332977"/>
    <lineage>
        <taxon>Bacteria</taxon>
        <taxon>Pseudomonadati</taxon>
        <taxon>Bacteroidota</taxon>
        <taxon>Sphingobacteriia</taxon>
        <taxon>Sphingobacteriales</taxon>
        <taxon>Sphingobacteriaceae</taxon>
        <taxon>Parapedobacter</taxon>
    </lineage>
</organism>
<dbReference type="AlphaFoldDB" id="A0A1H7GX65"/>
<evidence type="ECO:0000256" key="2">
    <source>
        <dbReference type="ARBA" id="ARBA00023015"/>
    </source>
</evidence>
<evidence type="ECO:0000256" key="4">
    <source>
        <dbReference type="ARBA" id="ARBA00023125"/>
    </source>
</evidence>
<sequence length="202" mass="23450">MQRSAKDHNTDLFRELRIPGQAMEAWGAIYTLYWDTLVRYISTKFNTIDPHAAEDIAEGVLLKLWEKRQRVAAMDIPKYWLFKAAKNDALDFLKTRKRKKLQPMEDHYLEIPDESYADADMDPEERWERIRQAMARLPPETRKVLAMRYGAGIGNGKIATELGKSPQTVGNQLLRGIRKLQKWLNVKKSTSKTNGESKKSER</sequence>
<dbReference type="InterPro" id="IPR013325">
    <property type="entry name" value="RNA_pol_sigma_r2"/>
</dbReference>
<dbReference type="InterPro" id="IPR014284">
    <property type="entry name" value="RNA_pol_sigma-70_dom"/>
</dbReference>
<gene>
    <name evidence="8" type="ORF">SAMN05421740_101794</name>
</gene>
<proteinExistence type="inferred from homology"/>
<keyword evidence="5" id="KW-0804">Transcription</keyword>
<keyword evidence="4" id="KW-0238">DNA-binding</keyword>
<name>A0A1H7GX65_9SPHI</name>
<dbReference type="STRING" id="332977.SAMN05421740_101794"/>
<dbReference type="GO" id="GO:0016987">
    <property type="term" value="F:sigma factor activity"/>
    <property type="evidence" value="ECO:0007669"/>
    <property type="project" value="UniProtKB-KW"/>
</dbReference>
<evidence type="ECO:0000259" key="7">
    <source>
        <dbReference type="Pfam" id="PF08281"/>
    </source>
</evidence>
<dbReference type="GO" id="GO:0006352">
    <property type="term" value="P:DNA-templated transcription initiation"/>
    <property type="evidence" value="ECO:0007669"/>
    <property type="project" value="InterPro"/>
</dbReference>
<dbReference type="Pfam" id="PF04542">
    <property type="entry name" value="Sigma70_r2"/>
    <property type="match status" value="1"/>
</dbReference>
<dbReference type="SUPFAM" id="SSF88659">
    <property type="entry name" value="Sigma3 and sigma4 domains of RNA polymerase sigma factors"/>
    <property type="match status" value="1"/>
</dbReference>
<dbReference type="InterPro" id="IPR039425">
    <property type="entry name" value="RNA_pol_sigma-70-like"/>
</dbReference>
<dbReference type="RefSeq" id="WP_090602881.1">
    <property type="nucleotide sequence ID" value="NZ_FNZR01000001.1"/>
</dbReference>
<keyword evidence="2" id="KW-0805">Transcription regulation</keyword>
<feature type="domain" description="RNA polymerase sigma-70 region 2" evidence="6">
    <location>
        <begin position="37"/>
        <end position="98"/>
    </location>
</feature>
<dbReference type="Proteomes" id="UP000198916">
    <property type="component" value="Unassembled WGS sequence"/>
</dbReference>
<keyword evidence="9" id="KW-1185">Reference proteome</keyword>
<dbReference type="InterPro" id="IPR013249">
    <property type="entry name" value="RNA_pol_sigma70_r4_t2"/>
</dbReference>
<dbReference type="NCBIfam" id="TIGR02937">
    <property type="entry name" value="sigma70-ECF"/>
    <property type="match status" value="1"/>
</dbReference>